<proteinExistence type="predicted"/>
<feature type="domain" description="CMP/dCMP-type deaminase" evidence="2">
    <location>
        <begin position="43"/>
        <end position="177"/>
    </location>
</feature>
<accession>D3BIE6</accession>
<dbReference type="PANTHER" id="PTHR11079">
    <property type="entry name" value="CYTOSINE DEAMINASE FAMILY MEMBER"/>
    <property type="match status" value="1"/>
</dbReference>
<reference evidence="3 4" key="1">
    <citation type="journal article" date="2011" name="Genome Res.">
        <title>Phylogeny-wide analysis of social amoeba genomes highlights ancient origins for complex intercellular communication.</title>
        <authorList>
            <person name="Heidel A.J."/>
            <person name="Lawal H.M."/>
            <person name="Felder M."/>
            <person name="Schilde C."/>
            <person name="Helps N.R."/>
            <person name="Tunggal B."/>
            <person name="Rivero F."/>
            <person name="John U."/>
            <person name="Schleicher M."/>
            <person name="Eichinger L."/>
            <person name="Platzer M."/>
            <person name="Noegel A.A."/>
            <person name="Schaap P."/>
            <person name="Gloeckner G."/>
        </authorList>
    </citation>
    <scope>NUCLEOTIDE SEQUENCE [LARGE SCALE GENOMIC DNA]</scope>
    <source>
        <strain evidence="4">ATCC 26659 / Pp 5 / PN500</strain>
    </source>
</reference>
<keyword evidence="1" id="KW-0732">Signal</keyword>
<evidence type="ECO:0000259" key="2">
    <source>
        <dbReference type="PROSITE" id="PS51747"/>
    </source>
</evidence>
<dbReference type="PROSITE" id="PS51747">
    <property type="entry name" value="CYT_DCMP_DEAMINASES_2"/>
    <property type="match status" value="1"/>
</dbReference>
<dbReference type="STRING" id="670386.D3BIE6"/>
<dbReference type="Gene3D" id="3.40.140.10">
    <property type="entry name" value="Cytidine Deaminase, domain 2"/>
    <property type="match status" value="1"/>
</dbReference>
<dbReference type="InterPro" id="IPR002125">
    <property type="entry name" value="CMP_dCMP_dom"/>
</dbReference>
<organism evidence="3 4">
    <name type="scientific">Heterostelium pallidum (strain ATCC 26659 / Pp 5 / PN500)</name>
    <name type="common">Cellular slime mold</name>
    <name type="synonym">Polysphondylium pallidum</name>
    <dbReference type="NCBI Taxonomy" id="670386"/>
    <lineage>
        <taxon>Eukaryota</taxon>
        <taxon>Amoebozoa</taxon>
        <taxon>Evosea</taxon>
        <taxon>Eumycetozoa</taxon>
        <taxon>Dictyostelia</taxon>
        <taxon>Acytosteliales</taxon>
        <taxon>Acytosteliaceae</taxon>
        <taxon>Heterostelium</taxon>
    </lineage>
</organism>
<dbReference type="InterPro" id="IPR016193">
    <property type="entry name" value="Cytidine_deaminase-like"/>
</dbReference>
<dbReference type="PANTHER" id="PTHR11079:SF203">
    <property type="entry name" value="CMP_DCMP-TYPE DEAMINASE DOMAIN-CONTAINING PROTEIN"/>
    <property type="match status" value="1"/>
</dbReference>
<feature type="signal peptide" evidence="1">
    <location>
        <begin position="1"/>
        <end position="18"/>
    </location>
</feature>
<dbReference type="EMBL" id="ADBJ01000037">
    <property type="protein sequence ID" value="EFA79046.1"/>
    <property type="molecule type" value="Genomic_DNA"/>
</dbReference>
<sequence length="246" mass="27087">MKYLLLAVVILCITLVQGQTNTPCTPEVGYSPCPRCVYRTQDARDECYMRIALAFGVTLNRERPYGAIIVNHVSNNISCYGVNSGNDNVLSHGEIAAFNNCTKLYPSPTGNDRTNPGINWANHTLYTSAEPCPMCAAASVWRGLGRMVYGTDIPTLARIGSKQITIRTREIYSNSILSLFKTGAQGVQGSNYVPLLKESVLKEECDRAFYTAFGYAYPPVGYKACEDVFANEYGQCGHDHGYGFNQ</sequence>
<evidence type="ECO:0000313" key="3">
    <source>
        <dbReference type="EMBL" id="EFA79046.1"/>
    </source>
</evidence>
<dbReference type="Pfam" id="PF00383">
    <property type="entry name" value="dCMP_cyt_deam_1"/>
    <property type="match status" value="1"/>
</dbReference>
<dbReference type="GO" id="GO:0052717">
    <property type="term" value="F:tRNA-specific adenosine-34 deaminase activity"/>
    <property type="evidence" value="ECO:0007669"/>
    <property type="project" value="TreeGrafter"/>
</dbReference>
<dbReference type="RefSeq" id="XP_020431169.1">
    <property type="nucleotide sequence ID" value="XM_020579330.1"/>
</dbReference>
<dbReference type="SUPFAM" id="SSF53927">
    <property type="entry name" value="Cytidine deaminase-like"/>
    <property type="match status" value="1"/>
</dbReference>
<dbReference type="GO" id="GO:0002100">
    <property type="term" value="P:tRNA wobble adenosine to inosine editing"/>
    <property type="evidence" value="ECO:0007669"/>
    <property type="project" value="TreeGrafter"/>
</dbReference>
<keyword evidence="4" id="KW-1185">Reference proteome</keyword>
<dbReference type="InParanoid" id="D3BIE6"/>
<evidence type="ECO:0000313" key="4">
    <source>
        <dbReference type="Proteomes" id="UP000001396"/>
    </source>
</evidence>
<dbReference type="Proteomes" id="UP000001396">
    <property type="component" value="Unassembled WGS sequence"/>
</dbReference>
<dbReference type="CDD" id="cd01285">
    <property type="entry name" value="nucleoside_deaminase"/>
    <property type="match status" value="1"/>
</dbReference>
<name>D3BIE6_HETP5</name>
<feature type="chain" id="PRO_5003042277" description="CMP/dCMP-type deaminase domain-containing protein" evidence="1">
    <location>
        <begin position="19"/>
        <end position="246"/>
    </location>
</feature>
<comment type="caution">
    <text evidence="3">The sequence shown here is derived from an EMBL/GenBank/DDBJ whole genome shotgun (WGS) entry which is preliminary data.</text>
</comment>
<gene>
    <name evidence="3" type="ORF">PPL_08516</name>
</gene>
<dbReference type="GeneID" id="31363995"/>
<protein>
    <recommendedName>
        <fullName evidence="2">CMP/dCMP-type deaminase domain-containing protein</fullName>
    </recommendedName>
</protein>
<dbReference type="AlphaFoldDB" id="D3BIE6"/>
<evidence type="ECO:0000256" key="1">
    <source>
        <dbReference type="SAM" id="SignalP"/>
    </source>
</evidence>